<feature type="region of interest" description="Disordered" evidence="1">
    <location>
        <begin position="646"/>
        <end position="686"/>
    </location>
</feature>
<keyword evidence="3" id="KW-0732">Signal</keyword>
<gene>
    <name evidence="4" type="ORF">TrVE_jg7568</name>
</gene>
<comment type="caution">
    <text evidence="4">The sequence shown here is derived from an EMBL/GenBank/DDBJ whole genome shotgun (WGS) entry which is preliminary data.</text>
</comment>
<dbReference type="PANTHER" id="PTHR18966">
    <property type="entry name" value="IONOTROPIC GLUTAMATE RECEPTOR"/>
    <property type="match status" value="1"/>
</dbReference>
<evidence type="ECO:0000313" key="4">
    <source>
        <dbReference type="EMBL" id="GMH93948.1"/>
    </source>
</evidence>
<keyword evidence="2" id="KW-1133">Transmembrane helix</keyword>
<feature type="transmembrane region" description="Helical" evidence="2">
    <location>
        <begin position="411"/>
        <end position="433"/>
    </location>
</feature>
<keyword evidence="2" id="KW-0472">Membrane</keyword>
<keyword evidence="2" id="KW-0812">Transmembrane</keyword>
<reference evidence="5" key="1">
    <citation type="journal article" date="2023" name="Commun. Biol.">
        <title>Genome analysis of Parmales, the sister group of diatoms, reveals the evolutionary specialization of diatoms from phago-mixotrophs to photoautotrophs.</title>
        <authorList>
            <person name="Ban H."/>
            <person name="Sato S."/>
            <person name="Yoshikawa S."/>
            <person name="Yamada K."/>
            <person name="Nakamura Y."/>
            <person name="Ichinomiya M."/>
            <person name="Sato N."/>
            <person name="Blanc-Mathieu R."/>
            <person name="Endo H."/>
            <person name="Kuwata A."/>
            <person name="Ogata H."/>
        </authorList>
    </citation>
    <scope>NUCLEOTIDE SEQUENCE [LARGE SCALE GENOMIC DNA]</scope>
    <source>
        <strain evidence="5">NIES 3699</strain>
    </source>
</reference>
<organism evidence="4 5">
    <name type="scientific">Triparma verrucosa</name>
    <dbReference type="NCBI Taxonomy" id="1606542"/>
    <lineage>
        <taxon>Eukaryota</taxon>
        <taxon>Sar</taxon>
        <taxon>Stramenopiles</taxon>
        <taxon>Ochrophyta</taxon>
        <taxon>Bolidophyceae</taxon>
        <taxon>Parmales</taxon>
        <taxon>Triparmaceae</taxon>
        <taxon>Triparma</taxon>
    </lineage>
</organism>
<protein>
    <submittedName>
        <fullName evidence="4">Uncharacterized protein</fullName>
    </submittedName>
</protein>
<feature type="signal peptide" evidence="3">
    <location>
        <begin position="1"/>
        <end position="27"/>
    </location>
</feature>
<evidence type="ECO:0000256" key="1">
    <source>
        <dbReference type="SAM" id="MobiDB-lite"/>
    </source>
</evidence>
<dbReference type="SUPFAM" id="SSF53850">
    <property type="entry name" value="Periplasmic binding protein-like II"/>
    <property type="match status" value="1"/>
</dbReference>
<dbReference type="EMBL" id="BRXX01000147">
    <property type="protein sequence ID" value="GMH93948.1"/>
    <property type="molecule type" value="Genomic_DNA"/>
</dbReference>
<dbReference type="InterPro" id="IPR015683">
    <property type="entry name" value="Ionotropic_Glu_rcpt"/>
</dbReference>
<dbReference type="AlphaFoldDB" id="A0A9W7EW43"/>
<evidence type="ECO:0000313" key="5">
    <source>
        <dbReference type="Proteomes" id="UP001165160"/>
    </source>
</evidence>
<feature type="compositionally biased region" description="Basic residues" evidence="1">
    <location>
        <begin position="646"/>
        <end position="655"/>
    </location>
</feature>
<keyword evidence="5" id="KW-1185">Reference proteome</keyword>
<dbReference type="Gene3D" id="3.40.190.10">
    <property type="entry name" value="Periplasmic binding protein-like II"/>
    <property type="match status" value="1"/>
</dbReference>
<evidence type="ECO:0000256" key="3">
    <source>
        <dbReference type="SAM" id="SignalP"/>
    </source>
</evidence>
<proteinExistence type="predicted"/>
<accession>A0A9W7EW43</accession>
<dbReference type="Gene3D" id="1.10.287.70">
    <property type="match status" value="1"/>
</dbReference>
<dbReference type="Proteomes" id="UP001165160">
    <property type="component" value="Unassembled WGS sequence"/>
</dbReference>
<evidence type="ECO:0000256" key="2">
    <source>
        <dbReference type="SAM" id="Phobius"/>
    </source>
</evidence>
<name>A0A9W7EW43_9STRA</name>
<feature type="transmembrane region" description="Helical" evidence="2">
    <location>
        <begin position="308"/>
        <end position="327"/>
    </location>
</feature>
<sequence length="686" mass="76190">MSEFPIKTLKPFKLLIVSLLFNTKCLSAFGGNPSCPCIDQRVWPLHGINASGHACVLAAWGSSVQCFPENYGVGECRAWDDELDEGCSGPSKPASCAQPWCYIDKTKCLINSTKTARLTNVLVGVNDAYYSYDTCGGDEESWYSSSLASLEGLTLRVGVPQNQVNAHEMVDPHWDTDPATETISLAPEGARIWQNNTLFKMKGIYADYVNELAAEGKFNVEWRPVSISSLNQFPESAWTACVNDVAKGILDLCASDFWITSERLSLGEQVSFLPPLLTDKFYVMASVDSGNDNNAGIFEGITKPFTSTVWMCICAVIGLVGTFYSVFDLKAAVSDLRQLTADVDDADENHGLADIGDALTEQGFKKKVVFFLRHWTKCLYRALMEFFGASVSYEDIDDTGVRSVGARVTKLGYALFIIVIIACYTGNMVVMQLSTTTTPVISTIGECTKDSECRKGKICIHSQIVDAVVSGKDGLEMEDIHIPSGSTAEVVTQGLIEQNCSISLFAEPTHRFEVFEEQQADFCSKFTKGEELQHSTPISFPVSVRYQRLLSTISVKLQRQQQYLEKLHDDKFTSYSKFCEDFKDKGDEGEGEDQFEYRDMEGLFYVTVGCIIFGGIFDVADTKLELTQFGRIKARMRREKAERNWKRAGLKVRSKNRFESGRKKSGHLSKVEPEREEGEGGGGRVE</sequence>
<feature type="chain" id="PRO_5040899899" evidence="3">
    <location>
        <begin position="28"/>
        <end position="686"/>
    </location>
</feature>